<sequence length="295" mass="34671">MDKDKFELKVAYDNYQYEITGDFKKIEQHLSLAINHLKESSTKQFADKMKLELIVRENAPSYIEKLLETGQPAIEINSELNQFIKMLGTRIEWIYCLGLGYYAETVNHNTIITAKTLKDLYISADIRAPQNIHLCISQCVKKKYFERIGKSLGQKAYYITPEGKKFIEQQVRSHGEQDKGFTYESDEQKRDIESFMRKMTTREKEMLNEIEVMEEKILLAMALLKNKGITCPVRPHFIYMLMVHVFNYDGLPRSVHLGLSRTRPLTKKIKRFNKVHYMLTDEGVQWANDYFQKNN</sequence>
<accession>A0A4Y8LPS0</accession>
<organism evidence="1 2">
    <name type="scientific">Jeotgalibacillus salarius</name>
    <dbReference type="NCBI Taxonomy" id="546023"/>
    <lineage>
        <taxon>Bacteria</taxon>
        <taxon>Bacillati</taxon>
        <taxon>Bacillota</taxon>
        <taxon>Bacilli</taxon>
        <taxon>Bacillales</taxon>
        <taxon>Caryophanaceae</taxon>
        <taxon>Jeotgalibacillus</taxon>
    </lineage>
</organism>
<dbReference type="AlphaFoldDB" id="A0A4Y8LPS0"/>
<proteinExistence type="predicted"/>
<dbReference type="RefSeq" id="WP_134378855.1">
    <property type="nucleotide sequence ID" value="NZ_SORX01000001.1"/>
</dbReference>
<evidence type="ECO:0000313" key="1">
    <source>
        <dbReference type="EMBL" id="TFE04001.1"/>
    </source>
</evidence>
<keyword evidence="2" id="KW-1185">Reference proteome</keyword>
<dbReference type="OrthoDB" id="2451502at2"/>
<comment type="caution">
    <text evidence="1">The sequence shown here is derived from an EMBL/GenBank/DDBJ whole genome shotgun (WGS) entry which is preliminary data.</text>
</comment>
<name>A0A4Y8LPS0_9BACL</name>
<evidence type="ECO:0000313" key="2">
    <source>
        <dbReference type="Proteomes" id="UP000297776"/>
    </source>
</evidence>
<protein>
    <submittedName>
        <fullName evidence="1">Uncharacterized protein</fullName>
    </submittedName>
</protein>
<gene>
    <name evidence="1" type="ORF">E2626_01345</name>
</gene>
<dbReference type="EMBL" id="SORX01000001">
    <property type="protein sequence ID" value="TFE04001.1"/>
    <property type="molecule type" value="Genomic_DNA"/>
</dbReference>
<reference evidence="1 2" key="1">
    <citation type="submission" date="2019-03" db="EMBL/GenBank/DDBJ databases">
        <authorList>
            <person name="Yang Y."/>
        </authorList>
    </citation>
    <scope>NUCLEOTIDE SEQUENCE [LARGE SCALE GENOMIC DNA]</scope>
    <source>
        <strain evidence="1 2">ASL-1</strain>
    </source>
</reference>
<dbReference type="Proteomes" id="UP000297776">
    <property type="component" value="Unassembled WGS sequence"/>
</dbReference>